<gene>
    <name evidence="1" type="ORF">RUMOBE_00059</name>
</gene>
<sequence length="51" mass="5780">MAVTQMTFHGTAGCLADQLTEICDLIRIRSQFTKRVIKNSDADFCELIKVF</sequence>
<proteinExistence type="predicted"/>
<evidence type="ECO:0000313" key="2">
    <source>
        <dbReference type="Proteomes" id="UP000006002"/>
    </source>
</evidence>
<dbReference type="Proteomes" id="UP000006002">
    <property type="component" value="Unassembled WGS sequence"/>
</dbReference>
<comment type="caution">
    <text evidence="1">The sequence shown here is derived from an EMBL/GenBank/DDBJ whole genome shotgun (WGS) entry which is preliminary data.</text>
</comment>
<reference evidence="1 2" key="1">
    <citation type="submission" date="2007-03" db="EMBL/GenBank/DDBJ databases">
        <authorList>
            <person name="Fulton L."/>
            <person name="Clifton S."/>
            <person name="Fulton B."/>
            <person name="Xu J."/>
            <person name="Minx P."/>
            <person name="Pepin K.H."/>
            <person name="Johnson M."/>
            <person name="Thiruvilangam P."/>
            <person name="Bhonagiri V."/>
            <person name="Nash W.E."/>
            <person name="Mardis E.R."/>
            <person name="Wilson R.K."/>
        </authorList>
    </citation>
    <scope>NUCLEOTIDE SEQUENCE [LARGE SCALE GENOMIC DNA]</scope>
    <source>
        <strain evidence="1 2">ATCC 29174</strain>
    </source>
</reference>
<reference evidence="1 2" key="2">
    <citation type="submission" date="2007-04" db="EMBL/GenBank/DDBJ databases">
        <title>Draft genome sequence of Ruminococcus obeum (ATCC 29174).</title>
        <authorList>
            <person name="Sudarsanam P."/>
            <person name="Ley R."/>
            <person name="Guruge J."/>
            <person name="Turnbaugh P.J."/>
            <person name="Mahowald M."/>
            <person name="Liep D."/>
            <person name="Gordon J."/>
        </authorList>
    </citation>
    <scope>NUCLEOTIDE SEQUENCE [LARGE SCALE GENOMIC DNA]</scope>
    <source>
        <strain evidence="1 2">ATCC 29174</strain>
    </source>
</reference>
<organism evidence="1 2">
    <name type="scientific">Blautia obeum ATCC 29174</name>
    <dbReference type="NCBI Taxonomy" id="411459"/>
    <lineage>
        <taxon>Bacteria</taxon>
        <taxon>Bacillati</taxon>
        <taxon>Bacillota</taxon>
        <taxon>Clostridia</taxon>
        <taxon>Lachnospirales</taxon>
        <taxon>Lachnospiraceae</taxon>
        <taxon>Blautia</taxon>
    </lineage>
</organism>
<dbReference type="EMBL" id="AAVO02000001">
    <property type="protein sequence ID" value="EDM88936.1"/>
    <property type="molecule type" value="Genomic_DNA"/>
</dbReference>
<accession>A5ZM42</accession>
<evidence type="ECO:0000313" key="1">
    <source>
        <dbReference type="EMBL" id="EDM88936.1"/>
    </source>
</evidence>
<dbReference type="AlphaFoldDB" id="A5ZM42"/>
<protein>
    <submittedName>
        <fullName evidence="1">Uncharacterized protein</fullName>
    </submittedName>
</protein>
<name>A5ZM42_9FIRM</name>
<dbReference type="HOGENOM" id="CLU_3096191_0_0_9"/>